<keyword evidence="2" id="KW-1185">Reference proteome</keyword>
<evidence type="ECO:0000313" key="2">
    <source>
        <dbReference type="Proteomes" id="UP001172159"/>
    </source>
</evidence>
<dbReference type="EMBL" id="JAUKTV010000027">
    <property type="protein sequence ID" value="KAK0701538.1"/>
    <property type="molecule type" value="Genomic_DNA"/>
</dbReference>
<organism evidence="1 2">
    <name type="scientific">Apiosordaria backusii</name>
    <dbReference type="NCBI Taxonomy" id="314023"/>
    <lineage>
        <taxon>Eukaryota</taxon>
        <taxon>Fungi</taxon>
        <taxon>Dikarya</taxon>
        <taxon>Ascomycota</taxon>
        <taxon>Pezizomycotina</taxon>
        <taxon>Sordariomycetes</taxon>
        <taxon>Sordariomycetidae</taxon>
        <taxon>Sordariales</taxon>
        <taxon>Lasiosphaeriaceae</taxon>
        <taxon>Apiosordaria</taxon>
    </lineage>
</organism>
<gene>
    <name evidence="1" type="ORF">B0T21DRAFT_353648</name>
</gene>
<reference evidence="1" key="1">
    <citation type="submission" date="2023-06" db="EMBL/GenBank/DDBJ databases">
        <title>Genome-scale phylogeny and comparative genomics of the fungal order Sordariales.</title>
        <authorList>
            <consortium name="Lawrence Berkeley National Laboratory"/>
            <person name="Hensen N."/>
            <person name="Bonometti L."/>
            <person name="Westerberg I."/>
            <person name="Brannstrom I.O."/>
            <person name="Guillou S."/>
            <person name="Cros-Aarteil S."/>
            <person name="Calhoun S."/>
            <person name="Haridas S."/>
            <person name="Kuo A."/>
            <person name="Mondo S."/>
            <person name="Pangilinan J."/>
            <person name="Riley R."/>
            <person name="Labutti K."/>
            <person name="Andreopoulos B."/>
            <person name="Lipzen A."/>
            <person name="Chen C."/>
            <person name="Yanf M."/>
            <person name="Daum C."/>
            <person name="Ng V."/>
            <person name="Clum A."/>
            <person name="Steindorff A."/>
            <person name="Ohm R."/>
            <person name="Martin F."/>
            <person name="Silar P."/>
            <person name="Natvig D."/>
            <person name="Lalanne C."/>
            <person name="Gautier V."/>
            <person name="Ament-Velasquez S.L."/>
            <person name="Kruys A."/>
            <person name="Hutchinson M.I."/>
            <person name="Powell A.J."/>
            <person name="Barry K."/>
            <person name="Miller A.N."/>
            <person name="Grigoriev I.V."/>
            <person name="Debuchy R."/>
            <person name="Gladieux P."/>
            <person name="Thoren M.H."/>
            <person name="Johannesson H."/>
        </authorList>
    </citation>
    <scope>NUCLEOTIDE SEQUENCE</scope>
    <source>
        <strain evidence="1">CBS 540.89</strain>
    </source>
</reference>
<sequence length="170" mass="18514">MNHGKGKIGRQYQPDSASQHLDAILGSGVLAQSVPVLRKPYFHHTMHDLAGGRESAWNCGDGNRSMAATATFCQGGQGGGEVPEAWVGLTAFGSELHPTQFCFTGHNTTEHKTHRAPQRHNHINTQPIHERNSTGGLFSTLGCDFLPQLDKDGSARRCDEQPGWDWTGLD</sequence>
<name>A0AA40DIU5_9PEZI</name>
<comment type="caution">
    <text evidence="1">The sequence shown here is derived from an EMBL/GenBank/DDBJ whole genome shotgun (WGS) entry which is preliminary data.</text>
</comment>
<protein>
    <submittedName>
        <fullName evidence="1">Uncharacterized protein</fullName>
    </submittedName>
</protein>
<proteinExistence type="predicted"/>
<evidence type="ECO:0000313" key="1">
    <source>
        <dbReference type="EMBL" id="KAK0701538.1"/>
    </source>
</evidence>
<dbReference type="Proteomes" id="UP001172159">
    <property type="component" value="Unassembled WGS sequence"/>
</dbReference>
<dbReference type="AlphaFoldDB" id="A0AA40DIU5"/>
<accession>A0AA40DIU5</accession>